<feature type="domain" description="Ras-associating" evidence="5">
    <location>
        <begin position="684"/>
        <end position="771"/>
    </location>
</feature>
<evidence type="ECO:0000259" key="5">
    <source>
        <dbReference type="PROSITE" id="PS50200"/>
    </source>
</evidence>
<proteinExistence type="predicted"/>
<dbReference type="Gene3D" id="3.10.20.90">
    <property type="entry name" value="Phosphatidylinositol 3-kinase Catalytic Subunit, Chain A, domain 1"/>
    <property type="match status" value="1"/>
</dbReference>
<dbReference type="PROSITE" id="PS00720">
    <property type="entry name" value="RASGEF"/>
    <property type="match status" value="1"/>
</dbReference>
<evidence type="ECO:0000259" key="6">
    <source>
        <dbReference type="PROSITE" id="PS50212"/>
    </source>
</evidence>
<dbReference type="CDD" id="cd06224">
    <property type="entry name" value="REM"/>
    <property type="match status" value="1"/>
</dbReference>
<evidence type="ECO:0000256" key="3">
    <source>
        <dbReference type="SAM" id="MobiDB-lite"/>
    </source>
</evidence>
<dbReference type="PANTHER" id="PTHR23113:SF35">
    <property type="entry name" value="RAL GUANINE NUCLEOTIDE DISSOCIATION STIMULATOR"/>
    <property type="match status" value="1"/>
</dbReference>
<dbReference type="InterPro" id="IPR015758">
    <property type="entry name" value="RalGDS_RA"/>
</dbReference>
<dbReference type="SMART" id="SM00229">
    <property type="entry name" value="RasGEFN"/>
    <property type="match status" value="1"/>
</dbReference>
<dbReference type="InterPro" id="IPR000651">
    <property type="entry name" value="Ras-like_Gua-exchang_fac_N"/>
</dbReference>
<feature type="compositionally biased region" description="Low complexity" evidence="3">
    <location>
        <begin position="588"/>
        <end position="601"/>
    </location>
</feature>
<feature type="domain" description="N-terminal Ras-GEF" evidence="6">
    <location>
        <begin position="116"/>
        <end position="238"/>
    </location>
</feature>
<dbReference type="Pfam" id="PF00617">
    <property type="entry name" value="RasGEF"/>
    <property type="match status" value="1"/>
</dbReference>
<feature type="domain" description="Ras-GEF" evidence="4">
    <location>
        <begin position="277"/>
        <end position="527"/>
    </location>
</feature>
<protein>
    <submittedName>
        <fullName evidence="7">Ral guanine nucleotide dissociation stimulator</fullName>
    </submittedName>
</protein>
<accession>A0A8C5BRP8</accession>
<name>A0A8C5BRP8_GADMO</name>
<dbReference type="Gene3D" id="1.20.870.10">
    <property type="entry name" value="Son of sevenless (SoS) protein Chain: S domain 1"/>
    <property type="match status" value="1"/>
</dbReference>
<keyword evidence="1 2" id="KW-0344">Guanine-nucleotide releasing factor</keyword>
<dbReference type="InterPro" id="IPR023578">
    <property type="entry name" value="Ras_GEF_dom_sf"/>
</dbReference>
<dbReference type="SMART" id="SM00314">
    <property type="entry name" value="RA"/>
    <property type="match status" value="1"/>
</dbReference>
<dbReference type="InterPro" id="IPR036964">
    <property type="entry name" value="RASGEF_cat_dom_sf"/>
</dbReference>
<sequence>MVYFPGSQCGAQCGHSEGLYPEMFEGSRRVRSIWGGVRLELSDDPSPVLLHSFTHLDPDLPRHPESSTQEIGEEEEDGAVFTITLRKLQLHQSASKGQRWLGVDTDSALSLYETCKVRTIKAGTLERLVEYMLKAFRGKDSSYVTIFLCTYRSFASTRQVLDLLLNRSMAAHRVCEDDRIELRNTVSSILGAWLDQYSEDFWSPPDYGCLHQLLSYLHKHFPGSDLERRAHNLLAHFHRRQVIEPDPDAEHIGCPFATQEESGFEDELPMLSFLSFDPIMVAEQFTLMDADLFKRVVPYHCLGGIWSQRDKKGKEHVAPTIRATVAQFNSVTNCVITTLLSTPLLKASQRARLLERWVEVARECRILKNFSSLRAILSALQCNAIHRLKRTWEEVSRENFRTFRELSEIFSDDNNYSLSRELLVKKILYSPPHRTQGVMQGTIPYLGTFLTDLVMMDTAMKDYTEGGLINFEKRRKEFEVIAQIKLLQLASNNYSFTPDGHFRDWFSSVERLSEAESYHLSCEIEPLSESASNTLRAKKNGGIIKRWSDRQLEAGASGAPGSHHSKSFDHAPSRPYQSSGGGGGGDSGDALSVTSVSSSGSDLEDVNASFLSDSPEVHERKFWECTSLSSLDTSGSASGSSSTSSSSASCSTPLAASRSHKRSASAVSNYSTLSLPLYNQQVDDCCIIRVSLDVENGNMYKSILVTSQDKTPAVIRKAMIKHNLEREKAEDYELMQKISEEKELRIPDNANVFYAMNSTANYDFVLKKRGPTRPLRAKSVTSSTLPRMKQKGLKIAKGIF</sequence>
<evidence type="ECO:0000256" key="2">
    <source>
        <dbReference type="PROSITE-ProRule" id="PRU00168"/>
    </source>
</evidence>
<reference evidence="7" key="2">
    <citation type="submission" date="2025-09" db="UniProtKB">
        <authorList>
            <consortium name="Ensembl"/>
        </authorList>
    </citation>
    <scope>IDENTIFICATION</scope>
</reference>
<dbReference type="InterPro" id="IPR000159">
    <property type="entry name" value="RA_dom"/>
</dbReference>
<evidence type="ECO:0000259" key="4">
    <source>
        <dbReference type="PROSITE" id="PS50009"/>
    </source>
</evidence>
<dbReference type="PROSITE" id="PS50009">
    <property type="entry name" value="RASGEF_CAT"/>
    <property type="match status" value="1"/>
</dbReference>
<dbReference type="PROSITE" id="PS50212">
    <property type="entry name" value="RASGEF_NTER"/>
    <property type="match status" value="1"/>
</dbReference>
<dbReference type="GeneTree" id="ENSGT00940000153181"/>
<organism evidence="7 8">
    <name type="scientific">Gadus morhua</name>
    <name type="common">Atlantic cod</name>
    <dbReference type="NCBI Taxonomy" id="8049"/>
    <lineage>
        <taxon>Eukaryota</taxon>
        <taxon>Metazoa</taxon>
        <taxon>Chordata</taxon>
        <taxon>Craniata</taxon>
        <taxon>Vertebrata</taxon>
        <taxon>Euteleostomi</taxon>
        <taxon>Actinopterygii</taxon>
        <taxon>Neopterygii</taxon>
        <taxon>Teleostei</taxon>
        <taxon>Neoteleostei</taxon>
        <taxon>Acanthomorphata</taxon>
        <taxon>Zeiogadaria</taxon>
        <taxon>Gadariae</taxon>
        <taxon>Gadiformes</taxon>
        <taxon>Gadoidei</taxon>
        <taxon>Gadidae</taxon>
        <taxon>Gadus</taxon>
    </lineage>
</organism>
<evidence type="ECO:0000313" key="7">
    <source>
        <dbReference type="Ensembl" id="ENSGMOP00000047988.1"/>
    </source>
</evidence>
<dbReference type="SUPFAM" id="SSF54236">
    <property type="entry name" value="Ubiquitin-like"/>
    <property type="match status" value="1"/>
</dbReference>
<feature type="region of interest" description="Disordered" evidence="3">
    <location>
        <begin position="634"/>
        <end position="653"/>
    </location>
</feature>
<dbReference type="CDD" id="cd17209">
    <property type="entry name" value="RA_RalGDS"/>
    <property type="match status" value="1"/>
</dbReference>
<dbReference type="Pfam" id="PF00618">
    <property type="entry name" value="RasGEF_N"/>
    <property type="match status" value="1"/>
</dbReference>
<reference evidence="7" key="1">
    <citation type="submission" date="2025-08" db="UniProtKB">
        <authorList>
            <consortium name="Ensembl"/>
        </authorList>
    </citation>
    <scope>IDENTIFICATION</scope>
</reference>
<gene>
    <name evidence="7" type="primary">LOC115545407</name>
</gene>
<keyword evidence="8" id="KW-1185">Reference proteome</keyword>
<dbReference type="Gene3D" id="1.10.840.10">
    <property type="entry name" value="Ras guanine-nucleotide exchange factors catalytic domain"/>
    <property type="match status" value="1"/>
</dbReference>
<dbReference type="InterPro" id="IPR029071">
    <property type="entry name" value="Ubiquitin-like_domsf"/>
</dbReference>
<feature type="region of interest" description="Disordered" evidence="3">
    <location>
        <begin position="553"/>
        <end position="604"/>
    </location>
</feature>
<dbReference type="InterPro" id="IPR019804">
    <property type="entry name" value="Ras_G-nucl-exch_fac_CS"/>
</dbReference>
<dbReference type="PANTHER" id="PTHR23113">
    <property type="entry name" value="GUANINE NUCLEOTIDE EXCHANGE FACTOR"/>
    <property type="match status" value="1"/>
</dbReference>
<dbReference type="Proteomes" id="UP000694546">
    <property type="component" value="Chromosome 6"/>
</dbReference>
<dbReference type="Pfam" id="PF00788">
    <property type="entry name" value="RA"/>
    <property type="match status" value="1"/>
</dbReference>
<evidence type="ECO:0000313" key="8">
    <source>
        <dbReference type="Proteomes" id="UP000694546"/>
    </source>
</evidence>
<dbReference type="SMART" id="SM00147">
    <property type="entry name" value="RasGEF"/>
    <property type="match status" value="1"/>
</dbReference>
<dbReference type="InterPro" id="IPR001895">
    <property type="entry name" value="RASGEF_cat_dom"/>
</dbReference>
<dbReference type="GO" id="GO:0005085">
    <property type="term" value="F:guanyl-nucleotide exchange factor activity"/>
    <property type="evidence" value="ECO:0007669"/>
    <property type="project" value="UniProtKB-KW"/>
</dbReference>
<dbReference type="SUPFAM" id="SSF48366">
    <property type="entry name" value="Ras GEF"/>
    <property type="match status" value="1"/>
</dbReference>
<dbReference type="InterPro" id="IPR008937">
    <property type="entry name" value="Ras-like_GEF"/>
</dbReference>
<dbReference type="CDD" id="cd00155">
    <property type="entry name" value="RasGEF"/>
    <property type="match status" value="1"/>
</dbReference>
<evidence type="ECO:0000256" key="1">
    <source>
        <dbReference type="ARBA" id="ARBA00022658"/>
    </source>
</evidence>
<dbReference type="PROSITE" id="PS50200">
    <property type="entry name" value="RA"/>
    <property type="match status" value="1"/>
</dbReference>
<dbReference type="GO" id="GO:0007265">
    <property type="term" value="P:Ras protein signal transduction"/>
    <property type="evidence" value="ECO:0007669"/>
    <property type="project" value="TreeGrafter"/>
</dbReference>
<dbReference type="Ensembl" id="ENSGMOT00000030848.1">
    <property type="protein sequence ID" value="ENSGMOP00000047988.1"/>
    <property type="gene ID" value="ENSGMOG00000019269.2"/>
</dbReference>
<dbReference type="GO" id="GO:0005886">
    <property type="term" value="C:plasma membrane"/>
    <property type="evidence" value="ECO:0007669"/>
    <property type="project" value="TreeGrafter"/>
</dbReference>
<dbReference type="AlphaFoldDB" id="A0A8C5BRP8"/>